<dbReference type="EMBL" id="JADBEM010000001">
    <property type="protein sequence ID" value="MBE1608626.1"/>
    <property type="molecule type" value="Genomic_DNA"/>
</dbReference>
<accession>A0A927RKW0</accession>
<reference evidence="2" key="1">
    <citation type="submission" date="2020-10" db="EMBL/GenBank/DDBJ databases">
        <title>Sequencing the genomes of 1000 actinobacteria strains.</title>
        <authorList>
            <person name="Klenk H.-P."/>
        </authorList>
    </citation>
    <scope>NUCLEOTIDE SEQUENCE</scope>
    <source>
        <strain evidence="2">DSM 45354</strain>
    </source>
</reference>
<gene>
    <name evidence="2" type="ORF">HEB94_005474</name>
</gene>
<feature type="region of interest" description="Disordered" evidence="1">
    <location>
        <begin position="1"/>
        <end position="62"/>
    </location>
</feature>
<protein>
    <submittedName>
        <fullName evidence="2">Uncharacterized protein</fullName>
    </submittedName>
</protein>
<feature type="compositionally biased region" description="Low complexity" evidence="1">
    <location>
        <begin position="9"/>
        <end position="19"/>
    </location>
</feature>
<evidence type="ECO:0000256" key="1">
    <source>
        <dbReference type="SAM" id="MobiDB-lite"/>
    </source>
</evidence>
<evidence type="ECO:0000313" key="3">
    <source>
        <dbReference type="Proteomes" id="UP000638648"/>
    </source>
</evidence>
<dbReference type="AlphaFoldDB" id="A0A927RKW0"/>
<proteinExistence type="predicted"/>
<evidence type="ECO:0000313" key="2">
    <source>
        <dbReference type="EMBL" id="MBE1608626.1"/>
    </source>
</evidence>
<organism evidence="2 3">
    <name type="scientific">Actinopolymorpha pittospori</name>
    <dbReference type="NCBI Taxonomy" id="648752"/>
    <lineage>
        <taxon>Bacteria</taxon>
        <taxon>Bacillati</taxon>
        <taxon>Actinomycetota</taxon>
        <taxon>Actinomycetes</taxon>
        <taxon>Propionibacteriales</taxon>
        <taxon>Actinopolymorphaceae</taxon>
        <taxon>Actinopolymorpha</taxon>
    </lineage>
</organism>
<name>A0A927RKW0_9ACTN</name>
<keyword evidence="3" id="KW-1185">Reference proteome</keyword>
<sequence length="101" mass="10708">MAIASATMLAAPLPEAARPARSRIPATTGAPWMGADRGRQRRQAPAQHLPAADLGVPETPALLGMPKHRAQQRVDIDEHLGLDAGQQPAGLDKVDQMGPRH</sequence>
<feature type="region of interest" description="Disordered" evidence="1">
    <location>
        <begin position="78"/>
        <end position="101"/>
    </location>
</feature>
<comment type="caution">
    <text evidence="2">The sequence shown here is derived from an EMBL/GenBank/DDBJ whole genome shotgun (WGS) entry which is preliminary data.</text>
</comment>
<dbReference type="Proteomes" id="UP000638648">
    <property type="component" value="Unassembled WGS sequence"/>
</dbReference>